<comment type="catalytic activity">
    <reaction evidence="4">
        <text>L-aspartate + L-glutamine + ATP + H2O = L-asparagine + L-glutamate + AMP + diphosphate + H(+)</text>
        <dbReference type="Rhea" id="RHEA:12228"/>
        <dbReference type="ChEBI" id="CHEBI:15377"/>
        <dbReference type="ChEBI" id="CHEBI:15378"/>
        <dbReference type="ChEBI" id="CHEBI:29985"/>
        <dbReference type="ChEBI" id="CHEBI:29991"/>
        <dbReference type="ChEBI" id="CHEBI:30616"/>
        <dbReference type="ChEBI" id="CHEBI:33019"/>
        <dbReference type="ChEBI" id="CHEBI:58048"/>
        <dbReference type="ChEBI" id="CHEBI:58359"/>
        <dbReference type="ChEBI" id="CHEBI:456215"/>
        <dbReference type="EC" id="6.3.5.4"/>
    </reaction>
</comment>
<feature type="domain" description="Asparagine synthetase" evidence="5">
    <location>
        <begin position="207"/>
        <end position="595"/>
    </location>
</feature>
<evidence type="ECO:0000313" key="7">
    <source>
        <dbReference type="Proteomes" id="UP000294513"/>
    </source>
</evidence>
<gene>
    <name evidence="6" type="ORF">E1298_11380</name>
</gene>
<proteinExistence type="predicted"/>
<dbReference type="InterPro" id="IPR014729">
    <property type="entry name" value="Rossmann-like_a/b/a_fold"/>
</dbReference>
<dbReference type="EC" id="6.3.5.4" evidence="2"/>
<dbReference type="EMBL" id="SMKU01000042">
    <property type="protein sequence ID" value="TDD91842.1"/>
    <property type="molecule type" value="Genomic_DNA"/>
</dbReference>
<keyword evidence="3" id="KW-0028">Amino-acid biosynthesis</keyword>
<evidence type="ECO:0000313" key="6">
    <source>
        <dbReference type="EMBL" id="TDD91842.1"/>
    </source>
</evidence>
<evidence type="ECO:0000256" key="1">
    <source>
        <dbReference type="ARBA" id="ARBA00005187"/>
    </source>
</evidence>
<dbReference type="Pfam" id="PF00733">
    <property type="entry name" value="Asn_synthase"/>
    <property type="match status" value="1"/>
</dbReference>
<protein>
    <recommendedName>
        <fullName evidence="2">asparagine synthase (glutamine-hydrolyzing)</fullName>
        <ecNumber evidence="2">6.3.5.4</ecNumber>
    </recommendedName>
</protein>
<dbReference type="InterPro" id="IPR001962">
    <property type="entry name" value="Asn_synthase"/>
</dbReference>
<sequence length="612" mass="67015">MDFLVLPDGPEAEPILQRVQGREKRQVISHHSGRPWVVGSWRKEDLALVTAGRRKLALFGPTRFDAKALERTLDRASSLRSLDSVARALPGSAHMIASVDGRTRSQGTLSTARQIFFADIDGVTVAASGVRPLSMLAESRLDEDALVLRLLEPVPPWPLSRRPVWTGISQLEMGHWLDVDAGGRHRRVRWWEAPPPDRPLRDAAGGLREALLEALAVRAKGHGPIGADLSGGMDSTGLCFLASAAGADLITYHRKPKDRSNDDTVWAQRAAKHLPLARHRIVEAPGTLAWWGDVEGGSTRRGDAEGPGTWYHIRSYMEHLAQADASEGARRHLIGLGGDELFISLPTYLWSLVRAHPLRGLRVANQRRAANRWGLLSTARGLLDRSSLGESLIRAADELTAPLEAASQAPLGWGDGLRMPPWATKEAVGAASRLLRAEAAKDPHPLCSDRVRHQMLEFAVHSGGTIRQLRLAFADLGVEWDAPYLDDRVIEAALSVRIEDRAARGRYKPLLRAAMTGVVPDEILERRTKGEYSADEDEGLRRNRRSLLGLCDDSRLAQLGMVNADRLRAALISLGSDSPQMPPLANTMACESWLRSPSSVAPMAAFPQGDPR</sequence>
<name>A0A4R5C4R1_9ACTN</name>
<dbReference type="GO" id="GO:0006529">
    <property type="term" value="P:asparagine biosynthetic process"/>
    <property type="evidence" value="ECO:0007669"/>
    <property type="project" value="UniProtKB-KW"/>
</dbReference>
<keyword evidence="3" id="KW-0061">Asparagine biosynthesis</keyword>
<reference evidence="6 7" key="1">
    <citation type="submission" date="2019-03" db="EMBL/GenBank/DDBJ databases">
        <title>Draft genome sequences of novel Actinobacteria.</title>
        <authorList>
            <person name="Sahin N."/>
            <person name="Ay H."/>
            <person name="Saygin H."/>
        </authorList>
    </citation>
    <scope>NUCLEOTIDE SEQUENCE [LARGE SCALE GENOMIC DNA]</scope>
    <source>
        <strain evidence="6 7">H3C3</strain>
    </source>
</reference>
<dbReference type="SUPFAM" id="SSF52402">
    <property type="entry name" value="Adenine nucleotide alpha hydrolases-like"/>
    <property type="match status" value="1"/>
</dbReference>
<evidence type="ECO:0000259" key="5">
    <source>
        <dbReference type="Pfam" id="PF00733"/>
    </source>
</evidence>
<dbReference type="PANTHER" id="PTHR43284">
    <property type="entry name" value="ASPARAGINE SYNTHETASE (GLUTAMINE-HYDROLYZING)"/>
    <property type="match status" value="1"/>
</dbReference>
<dbReference type="PANTHER" id="PTHR43284:SF1">
    <property type="entry name" value="ASPARAGINE SYNTHETASE"/>
    <property type="match status" value="1"/>
</dbReference>
<evidence type="ECO:0000256" key="4">
    <source>
        <dbReference type="ARBA" id="ARBA00048741"/>
    </source>
</evidence>
<dbReference type="AlphaFoldDB" id="A0A4R5C4R1"/>
<dbReference type="Gene3D" id="3.40.50.620">
    <property type="entry name" value="HUPs"/>
    <property type="match status" value="2"/>
</dbReference>
<accession>A0A4R5C4R1</accession>
<comment type="pathway">
    <text evidence="1">Amino-acid biosynthesis; L-asparagine biosynthesis; L-asparagine from L-aspartate (L-Gln route): step 1/1.</text>
</comment>
<organism evidence="6 7">
    <name type="scientific">Actinomadura rubrisoli</name>
    <dbReference type="NCBI Taxonomy" id="2530368"/>
    <lineage>
        <taxon>Bacteria</taxon>
        <taxon>Bacillati</taxon>
        <taxon>Actinomycetota</taxon>
        <taxon>Actinomycetes</taxon>
        <taxon>Streptosporangiales</taxon>
        <taxon>Thermomonosporaceae</taxon>
        <taxon>Actinomadura</taxon>
    </lineage>
</organism>
<comment type="caution">
    <text evidence="6">The sequence shown here is derived from an EMBL/GenBank/DDBJ whole genome shotgun (WGS) entry which is preliminary data.</text>
</comment>
<dbReference type="GO" id="GO:0004066">
    <property type="term" value="F:asparagine synthase (glutamine-hydrolyzing) activity"/>
    <property type="evidence" value="ECO:0007669"/>
    <property type="project" value="UniProtKB-EC"/>
</dbReference>
<evidence type="ECO:0000256" key="2">
    <source>
        <dbReference type="ARBA" id="ARBA00012737"/>
    </source>
</evidence>
<evidence type="ECO:0000256" key="3">
    <source>
        <dbReference type="ARBA" id="ARBA00022888"/>
    </source>
</evidence>
<dbReference type="InterPro" id="IPR051786">
    <property type="entry name" value="ASN_synthetase/amidase"/>
</dbReference>
<dbReference type="Proteomes" id="UP000294513">
    <property type="component" value="Unassembled WGS sequence"/>
</dbReference>
<keyword evidence="7" id="KW-1185">Reference proteome</keyword>
<dbReference type="OrthoDB" id="7053173at2"/>